<dbReference type="Gene3D" id="3.20.20.80">
    <property type="entry name" value="Glycosidases"/>
    <property type="match status" value="1"/>
</dbReference>
<sequence>MACAVYPQTPEFFEAMRLEASSVVKKLRNHASLVLCCGDNECDEASQWYSLPDPSVNGITRKLLPDVIQQYDPHRAYLPSSPYLSPEAIQAGNMNMASERQLWPFDSSNEQWIAHATEDSGSQGPNATRIQLMANQIKELFGAIPDSLEDFILASQISQAEAKKFFIEMTLLKKWRKTGILWWNMIDGWPQFSDAVVDYYYGTKLAFHYIRRVQQPERLQRSCNGHLSHLGCGFEGNSHGGPFSCGGQ</sequence>
<evidence type="ECO:0000313" key="2">
    <source>
        <dbReference type="EMBL" id="GGI44239.1"/>
    </source>
</evidence>
<reference evidence="3" key="1">
    <citation type="journal article" date="2019" name="Int. J. Syst. Evol. Microbiol.">
        <title>The Global Catalogue of Microorganisms (GCM) 10K type strain sequencing project: providing services to taxonomists for standard genome sequencing and annotation.</title>
        <authorList>
            <consortium name="The Broad Institute Genomics Platform"/>
            <consortium name="The Broad Institute Genome Sequencing Center for Infectious Disease"/>
            <person name="Wu L."/>
            <person name="Ma J."/>
        </authorList>
    </citation>
    <scope>NUCLEOTIDE SEQUENCE [LARGE SCALE GENOMIC DNA]</scope>
    <source>
        <strain evidence="3">CGMCC 1.15043</strain>
    </source>
</reference>
<evidence type="ECO:0000256" key="1">
    <source>
        <dbReference type="ARBA" id="ARBA00023295"/>
    </source>
</evidence>
<keyword evidence="3" id="KW-1185">Reference proteome</keyword>
<dbReference type="EMBL" id="BMHE01000002">
    <property type="protein sequence ID" value="GGI44239.1"/>
    <property type="molecule type" value="Genomic_DNA"/>
</dbReference>
<dbReference type="InterPro" id="IPR050887">
    <property type="entry name" value="Beta-mannosidase_GH2"/>
</dbReference>
<protein>
    <submittedName>
        <fullName evidence="2">Uncharacterized protein</fullName>
    </submittedName>
</protein>
<organism evidence="2 3">
    <name type="scientific">Paenibacillus marchantiophytorum</name>
    <dbReference type="NCBI Taxonomy" id="1619310"/>
    <lineage>
        <taxon>Bacteria</taxon>
        <taxon>Bacillati</taxon>
        <taxon>Bacillota</taxon>
        <taxon>Bacilli</taxon>
        <taxon>Bacillales</taxon>
        <taxon>Paenibacillaceae</taxon>
        <taxon>Paenibacillus</taxon>
    </lineage>
</organism>
<dbReference type="PANTHER" id="PTHR43730">
    <property type="entry name" value="BETA-MANNOSIDASE"/>
    <property type="match status" value="1"/>
</dbReference>
<dbReference type="PANTHER" id="PTHR43730:SF1">
    <property type="entry name" value="BETA-MANNOSIDASE"/>
    <property type="match status" value="1"/>
</dbReference>
<name>A0ABQ2BP75_9BACL</name>
<comment type="caution">
    <text evidence="2">The sequence shown here is derived from an EMBL/GenBank/DDBJ whole genome shotgun (WGS) entry which is preliminary data.</text>
</comment>
<evidence type="ECO:0000313" key="3">
    <source>
        <dbReference type="Proteomes" id="UP000615455"/>
    </source>
</evidence>
<dbReference type="Proteomes" id="UP000615455">
    <property type="component" value="Unassembled WGS sequence"/>
</dbReference>
<keyword evidence="1" id="KW-0326">Glycosidase</keyword>
<dbReference type="SUPFAM" id="SSF51445">
    <property type="entry name" value="(Trans)glycosidases"/>
    <property type="match status" value="1"/>
</dbReference>
<proteinExistence type="predicted"/>
<keyword evidence="1" id="KW-0378">Hydrolase</keyword>
<dbReference type="InterPro" id="IPR017853">
    <property type="entry name" value="GH"/>
</dbReference>
<accession>A0ABQ2BP75</accession>
<gene>
    <name evidence="2" type="ORF">GCM10008018_06110</name>
</gene>